<protein>
    <submittedName>
        <fullName evidence="2">Os04g0204900 protein</fullName>
    </submittedName>
</protein>
<dbReference type="Gramene" id="Os04t0204900-00">
    <property type="protein sequence ID" value="Os04t0204900-00"/>
    <property type="gene ID" value="Os04g0204900"/>
</dbReference>
<organism evidence="2 3">
    <name type="scientific">Oryza sativa subsp. japonica</name>
    <name type="common">Rice</name>
    <dbReference type="NCBI Taxonomy" id="39947"/>
    <lineage>
        <taxon>Eukaryota</taxon>
        <taxon>Viridiplantae</taxon>
        <taxon>Streptophyta</taxon>
        <taxon>Embryophyta</taxon>
        <taxon>Tracheophyta</taxon>
        <taxon>Spermatophyta</taxon>
        <taxon>Magnoliopsida</taxon>
        <taxon>Liliopsida</taxon>
        <taxon>Poales</taxon>
        <taxon>Poaceae</taxon>
        <taxon>BOP clade</taxon>
        <taxon>Oryzoideae</taxon>
        <taxon>Oryzeae</taxon>
        <taxon>Oryzinae</taxon>
        <taxon>Oryza</taxon>
        <taxon>Oryza sativa</taxon>
    </lineage>
</organism>
<dbReference type="InParanoid" id="A0A0P0W7K5"/>
<name>A0A0P0W7K5_ORYSJ</name>
<reference evidence="2 3" key="2">
    <citation type="journal article" date="2013" name="Plant Cell Physiol.">
        <title>Rice Annotation Project Database (RAP-DB): an integrative and interactive database for rice genomics.</title>
        <authorList>
            <person name="Sakai H."/>
            <person name="Lee S.S."/>
            <person name="Tanaka T."/>
            <person name="Numa H."/>
            <person name="Kim J."/>
            <person name="Kawahara Y."/>
            <person name="Wakimoto H."/>
            <person name="Yang C.C."/>
            <person name="Iwamoto M."/>
            <person name="Abe T."/>
            <person name="Yamada Y."/>
            <person name="Muto A."/>
            <person name="Inokuchi H."/>
            <person name="Ikemura T."/>
            <person name="Matsumoto T."/>
            <person name="Sasaki T."/>
            <person name="Itoh T."/>
        </authorList>
    </citation>
    <scope>NUCLEOTIDE SEQUENCE [LARGE SCALE GENOMIC DNA]</scope>
    <source>
        <strain evidence="3">cv. Nipponbare</strain>
    </source>
</reference>
<dbReference type="Proteomes" id="UP000059680">
    <property type="component" value="Chromosome 4"/>
</dbReference>
<keyword evidence="3" id="KW-1185">Reference proteome</keyword>
<evidence type="ECO:0000256" key="1">
    <source>
        <dbReference type="SAM" id="MobiDB-lite"/>
    </source>
</evidence>
<evidence type="ECO:0000313" key="2">
    <source>
        <dbReference type="EMBL" id="BAS88091.1"/>
    </source>
</evidence>
<reference evidence="2 3" key="3">
    <citation type="journal article" date="2013" name="Rice">
        <title>Improvement of the Oryza sativa Nipponbare reference genome using next generation sequence and optical map data.</title>
        <authorList>
            <person name="Kawahara Y."/>
            <person name="de la Bastide M."/>
            <person name="Hamilton J.P."/>
            <person name="Kanamori H."/>
            <person name="McCombie W.R."/>
            <person name="Ouyang S."/>
            <person name="Schwartz D.C."/>
            <person name="Tanaka T."/>
            <person name="Wu J."/>
            <person name="Zhou S."/>
            <person name="Childs K.L."/>
            <person name="Davidson R.M."/>
            <person name="Lin H."/>
            <person name="Quesada-Ocampo L."/>
            <person name="Vaillancourt B."/>
            <person name="Sakai H."/>
            <person name="Lee S.S."/>
            <person name="Kim J."/>
            <person name="Numa H."/>
            <person name="Itoh T."/>
            <person name="Buell C.R."/>
            <person name="Matsumoto T."/>
        </authorList>
    </citation>
    <scope>NUCLEOTIDE SEQUENCE [LARGE SCALE GENOMIC DNA]</scope>
    <source>
        <strain evidence="3">cv. Nipponbare</strain>
    </source>
</reference>
<feature type="region of interest" description="Disordered" evidence="1">
    <location>
        <begin position="1"/>
        <end position="28"/>
    </location>
</feature>
<accession>A0A0P0W7K5</accession>
<dbReference type="AlphaFoldDB" id="A0A0P0W7K5"/>
<feature type="compositionally biased region" description="Pro residues" evidence="1">
    <location>
        <begin position="14"/>
        <end position="24"/>
    </location>
</feature>
<dbReference type="PaxDb" id="39947-A0A0P0W7K5"/>
<evidence type="ECO:0000313" key="3">
    <source>
        <dbReference type="Proteomes" id="UP000059680"/>
    </source>
</evidence>
<reference evidence="3" key="1">
    <citation type="journal article" date="2005" name="Nature">
        <title>The map-based sequence of the rice genome.</title>
        <authorList>
            <consortium name="International rice genome sequencing project (IRGSP)"/>
            <person name="Matsumoto T."/>
            <person name="Wu J."/>
            <person name="Kanamori H."/>
            <person name="Katayose Y."/>
            <person name="Fujisawa M."/>
            <person name="Namiki N."/>
            <person name="Mizuno H."/>
            <person name="Yamamoto K."/>
            <person name="Antonio B.A."/>
            <person name="Baba T."/>
            <person name="Sakata K."/>
            <person name="Nagamura Y."/>
            <person name="Aoki H."/>
            <person name="Arikawa K."/>
            <person name="Arita K."/>
            <person name="Bito T."/>
            <person name="Chiden Y."/>
            <person name="Fujitsuka N."/>
            <person name="Fukunaka R."/>
            <person name="Hamada M."/>
            <person name="Harada C."/>
            <person name="Hayashi A."/>
            <person name="Hijishita S."/>
            <person name="Honda M."/>
            <person name="Hosokawa S."/>
            <person name="Ichikawa Y."/>
            <person name="Idonuma A."/>
            <person name="Iijima M."/>
            <person name="Ikeda M."/>
            <person name="Ikeno M."/>
            <person name="Ito K."/>
            <person name="Ito S."/>
            <person name="Ito T."/>
            <person name="Ito Y."/>
            <person name="Ito Y."/>
            <person name="Iwabuchi A."/>
            <person name="Kamiya K."/>
            <person name="Karasawa W."/>
            <person name="Kurita K."/>
            <person name="Katagiri S."/>
            <person name="Kikuta A."/>
            <person name="Kobayashi H."/>
            <person name="Kobayashi N."/>
            <person name="Machita K."/>
            <person name="Maehara T."/>
            <person name="Masukawa M."/>
            <person name="Mizubayashi T."/>
            <person name="Mukai Y."/>
            <person name="Nagasaki H."/>
            <person name="Nagata Y."/>
            <person name="Naito S."/>
            <person name="Nakashima M."/>
            <person name="Nakama Y."/>
            <person name="Nakamichi Y."/>
            <person name="Nakamura M."/>
            <person name="Meguro A."/>
            <person name="Negishi M."/>
            <person name="Ohta I."/>
            <person name="Ohta T."/>
            <person name="Okamoto M."/>
            <person name="Ono N."/>
            <person name="Saji S."/>
            <person name="Sakaguchi M."/>
            <person name="Sakai K."/>
            <person name="Shibata M."/>
            <person name="Shimokawa T."/>
            <person name="Song J."/>
            <person name="Takazaki Y."/>
            <person name="Terasawa K."/>
            <person name="Tsugane M."/>
            <person name="Tsuji K."/>
            <person name="Ueda S."/>
            <person name="Waki K."/>
            <person name="Yamagata H."/>
            <person name="Yamamoto M."/>
            <person name="Yamamoto S."/>
            <person name="Yamane H."/>
            <person name="Yoshiki S."/>
            <person name="Yoshihara R."/>
            <person name="Yukawa K."/>
            <person name="Zhong H."/>
            <person name="Yano M."/>
            <person name="Yuan Q."/>
            <person name="Ouyang S."/>
            <person name="Liu J."/>
            <person name="Jones K.M."/>
            <person name="Gansberger K."/>
            <person name="Moffat K."/>
            <person name="Hill J."/>
            <person name="Bera J."/>
            <person name="Fadrosh D."/>
            <person name="Jin S."/>
            <person name="Johri S."/>
            <person name="Kim M."/>
            <person name="Overton L."/>
            <person name="Reardon M."/>
            <person name="Tsitrin T."/>
            <person name="Vuong H."/>
            <person name="Weaver B."/>
            <person name="Ciecko A."/>
            <person name="Tallon L."/>
            <person name="Jackson J."/>
            <person name="Pai G."/>
            <person name="Aken S.V."/>
            <person name="Utterback T."/>
            <person name="Reidmuller S."/>
            <person name="Feldblyum T."/>
            <person name="Hsiao J."/>
            <person name="Zismann V."/>
            <person name="Iobst S."/>
            <person name="de Vazeille A.R."/>
            <person name="Buell C.R."/>
            <person name="Ying K."/>
            <person name="Li Y."/>
            <person name="Lu T."/>
            <person name="Huang Y."/>
            <person name="Zhao Q."/>
            <person name="Feng Q."/>
            <person name="Zhang L."/>
            <person name="Zhu J."/>
            <person name="Weng Q."/>
            <person name="Mu J."/>
            <person name="Lu Y."/>
            <person name="Fan D."/>
            <person name="Liu Y."/>
            <person name="Guan J."/>
            <person name="Zhang Y."/>
            <person name="Yu S."/>
            <person name="Liu X."/>
            <person name="Zhang Y."/>
            <person name="Hong G."/>
            <person name="Han B."/>
            <person name="Choisne N."/>
            <person name="Demange N."/>
            <person name="Orjeda G."/>
            <person name="Samain S."/>
            <person name="Cattolico L."/>
            <person name="Pelletier E."/>
            <person name="Couloux A."/>
            <person name="Segurens B."/>
            <person name="Wincker P."/>
            <person name="D'Hont A."/>
            <person name="Scarpelli C."/>
            <person name="Weissenbach J."/>
            <person name="Salanoubat M."/>
            <person name="Quetier F."/>
            <person name="Yu Y."/>
            <person name="Kim H.R."/>
            <person name="Rambo T."/>
            <person name="Currie J."/>
            <person name="Collura K."/>
            <person name="Luo M."/>
            <person name="Yang T."/>
            <person name="Ammiraju J.S.S."/>
            <person name="Engler F."/>
            <person name="Soderlund C."/>
            <person name="Wing R.A."/>
            <person name="Palmer L.E."/>
            <person name="de la Bastide M."/>
            <person name="Spiegel L."/>
            <person name="Nascimento L."/>
            <person name="Zutavern T."/>
            <person name="O'Shaughnessy A."/>
            <person name="Dike S."/>
            <person name="Dedhia N."/>
            <person name="Preston R."/>
            <person name="Balija V."/>
            <person name="McCombie W.R."/>
            <person name="Chow T."/>
            <person name="Chen H."/>
            <person name="Chung M."/>
            <person name="Chen C."/>
            <person name="Shaw J."/>
            <person name="Wu H."/>
            <person name="Hsiao K."/>
            <person name="Chao Y."/>
            <person name="Chu M."/>
            <person name="Cheng C."/>
            <person name="Hour A."/>
            <person name="Lee P."/>
            <person name="Lin S."/>
            <person name="Lin Y."/>
            <person name="Liou J."/>
            <person name="Liu S."/>
            <person name="Hsing Y."/>
            <person name="Raghuvanshi S."/>
            <person name="Mohanty A."/>
            <person name="Bharti A.K."/>
            <person name="Gaur A."/>
            <person name="Gupta V."/>
            <person name="Kumar D."/>
            <person name="Ravi V."/>
            <person name="Vij S."/>
            <person name="Kapur A."/>
            <person name="Khurana P."/>
            <person name="Khurana P."/>
            <person name="Khurana J.P."/>
            <person name="Tyagi A.K."/>
            <person name="Gaikwad K."/>
            <person name="Singh A."/>
            <person name="Dalal V."/>
            <person name="Srivastava S."/>
            <person name="Dixit A."/>
            <person name="Pal A.K."/>
            <person name="Ghazi I.A."/>
            <person name="Yadav M."/>
            <person name="Pandit A."/>
            <person name="Bhargava A."/>
            <person name="Sureshbabu K."/>
            <person name="Batra K."/>
            <person name="Sharma T.R."/>
            <person name="Mohapatra T."/>
            <person name="Singh N.K."/>
            <person name="Messing J."/>
            <person name="Nelson A.B."/>
            <person name="Fuks G."/>
            <person name="Kavchok S."/>
            <person name="Keizer G."/>
            <person name="Linton E."/>
            <person name="Llaca V."/>
            <person name="Song R."/>
            <person name="Tanyolac B."/>
            <person name="Young S."/>
            <person name="Ho-Il K."/>
            <person name="Hahn J.H."/>
            <person name="Sangsakoo G."/>
            <person name="Vanavichit A."/>
            <person name="de Mattos Luiz.A.T."/>
            <person name="Zimmer P.D."/>
            <person name="Malone G."/>
            <person name="Dellagostin O."/>
            <person name="de Oliveira A.C."/>
            <person name="Bevan M."/>
            <person name="Bancroft I."/>
            <person name="Minx P."/>
            <person name="Cordum H."/>
            <person name="Wilson R."/>
            <person name="Cheng Z."/>
            <person name="Jin W."/>
            <person name="Jiang J."/>
            <person name="Leong S.A."/>
            <person name="Iwama H."/>
            <person name="Gojobori T."/>
            <person name="Itoh T."/>
            <person name="Niimura Y."/>
            <person name="Fujii Y."/>
            <person name="Habara T."/>
            <person name="Sakai H."/>
            <person name="Sato Y."/>
            <person name="Wilson G."/>
            <person name="Kumar K."/>
            <person name="McCouch S."/>
            <person name="Juretic N."/>
            <person name="Hoen D."/>
            <person name="Wright S."/>
            <person name="Bruskiewich R."/>
            <person name="Bureau T."/>
            <person name="Miyao A."/>
            <person name="Hirochika H."/>
            <person name="Nishikawa T."/>
            <person name="Kadowaki K."/>
            <person name="Sugiura M."/>
            <person name="Burr B."/>
            <person name="Sasaki T."/>
        </authorList>
    </citation>
    <scope>NUCLEOTIDE SEQUENCE [LARGE SCALE GENOMIC DNA]</scope>
    <source>
        <strain evidence="3">cv. Nipponbare</strain>
    </source>
</reference>
<proteinExistence type="predicted"/>
<gene>
    <name evidence="2" type="ordered locus">Os04g0204900</name>
    <name evidence="2" type="ORF">OSNPB_040204900</name>
</gene>
<dbReference type="EMBL" id="AP014960">
    <property type="protein sequence ID" value="BAS88091.1"/>
    <property type="molecule type" value="Genomic_DNA"/>
</dbReference>
<sequence length="144" mass="15109">MGQWRDGNGGRSPLVPPPLSPPTAPLGGSRIVTTGHLQAALAMVGQPLDGNDNGCHRCRQIWQRQTSGPLADGRPRRMAMAGQPLAGNVSGWLAFQQWISRSPDLAAIDFGATGSSTSGPQQTAMVPNLHSFSPSILSTNSSVR</sequence>